<gene>
    <name evidence="1" type="ORF">HGM15179_014112</name>
</gene>
<evidence type="ECO:0008006" key="3">
    <source>
        <dbReference type="Google" id="ProtNLM"/>
    </source>
</evidence>
<proteinExistence type="predicted"/>
<reference evidence="1" key="1">
    <citation type="submission" date="2019-04" db="EMBL/GenBank/DDBJ databases">
        <title>Genome assembly of Zosterops borbonicus 15179.</title>
        <authorList>
            <person name="Leroy T."/>
            <person name="Anselmetti Y."/>
            <person name="Tilak M.-K."/>
            <person name="Nabholz B."/>
        </authorList>
    </citation>
    <scope>NUCLEOTIDE SEQUENCE</scope>
    <source>
        <strain evidence="1">HGM_15179</strain>
        <tissue evidence="1">Muscle</tissue>
    </source>
</reference>
<sequence length="182" mass="20804">MTWEEYKNEVGLCRDGVRKAKTKLELNLPRNTKNNKKGFYRLPDQEEPIDEAILLQLQEASHPQALVLLGDFNHPDICWEISMESCRQSRRLLECIQDNFLSQGPILGPGLFSVFISDIDSGIECTLIKFEDDTKLSGAIDTPQGQDAIQRDQDKLEKWAYQEPHEVKQDQVLVLHLGRGNP</sequence>
<dbReference type="EMBL" id="SWJQ01000550">
    <property type="protein sequence ID" value="TRZ12997.1"/>
    <property type="molecule type" value="Genomic_DNA"/>
</dbReference>
<accession>A0A8K1G7F5</accession>
<dbReference type="GO" id="GO:0031012">
    <property type="term" value="C:extracellular matrix"/>
    <property type="evidence" value="ECO:0007669"/>
    <property type="project" value="TreeGrafter"/>
</dbReference>
<name>A0A8K1G7F5_9PASS</name>
<dbReference type="OrthoDB" id="9170669at2759"/>
<dbReference type="PANTHER" id="PTHR33395:SF22">
    <property type="entry name" value="REVERSE TRANSCRIPTASE DOMAIN-CONTAINING PROTEIN"/>
    <property type="match status" value="1"/>
</dbReference>
<protein>
    <recommendedName>
        <fullName evidence="3">Endonuclease/exonuclease/phosphatase domain-containing protein</fullName>
    </recommendedName>
</protein>
<keyword evidence="2" id="KW-1185">Reference proteome</keyword>
<dbReference type="GO" id="GO:0061343">
    <property type="term" value="P:cell adhesion involved in heart morphogenesis"/>
    <property type="evidence" value="ECO:0007669"/>
    <property type="project" value="TreeGrafter"/>
</dbReference>
<dbReference type="Proteomes" id="UP000796761">
    <property type="component" value="Unassembled WGS sequence"/>
</dbReference>
<evidence type="ECO:0000313" key="2">
    <source>
        <dbReference type="Proteomes" id="UP000796761"/>
    </source>
</evidence>
<evidence type="ECO:0000313" key="1">
    <source>
        <dbReference type="EMBL" id="TRZ12997.1"/>
    </source>
</evidence>
<dbReference type="AlphaFoldDB" id="A0A8K1G7F5"/>
<dbReference type="PANTHER" id="PTHR33395">
    <property type="entry name" value="TRANSCRIPTASE, PUTATIVE-RELATED-RELATED"/>
    <property type="match status" value="1"/>
</dbReference>
<comment type="caution">
    <text evidence="1">The sequence shown here is derived from an EMBL/GenBank/DDBJ whole genome shotgun (WGS) entry which is preliminary data.</text>
</comment>
<organism evidence="1 2">
    <name type="scientific">Zosterops borbonicus</name>
    <dbReference type="NCBI Taxonomy" id="364589"/>
    <lineage>
        <taxon>Eukaryota</taxon>
        <taxon>Metazoa</taxon>
        <taxon>Chordata</taxon>
        <taxon>Craniata</taxon>
        <taxon>Vertebrata</taxon>
        <taxon>Euteleostomi</taxon>
        <taxon>Archelosauria</taxon>
        <taxon>Archosauria</taxon>
        <taxon>Dinosauria</taxon>
        <taxon>Saurischia</taxon>
        <taxon>Theropoda</taxon>
        <taxon>Coelurosauria</taxon>
        <taxon>Aves</taxon>
        <taxon>Neognathae</taxon>
        <taxon>Neoaves</taxon>
        <taxon>Telluraves</taxon>
        <taxon>Australaves</taxon>
        <taxon>Passeriformes</taxon>
        <taxon>Sylvioidea</taxon>
        <taxon>Zosteropidae</taxon>
        <taxon>Zosterops</taxon>
    </lineage>
</organism>
<dbReference type="GO" id="GO:0007508">
    <property type="term" value="P:larval heart development"/>
    <property type="evidence" value="ECO:0007669"/>
    <property type="project" value="TreeGrafter"/>
</dbReference>